<evidence type="ECO:0000256" key="1">
    <source>
        <dbReference type="ARBA" id="ARBA00004170"/>
    </source>
</evidence>
<evidence type="ECO:0000256" key="7">
    <source>
        <dbReference type="ARBA" id="ARBA00022840"/>
    </source>
</evidence>
<comment type="subunit">
    <text evidence="12">Monomer and homodimer. Part of the essential Sec protein translocation apparatus which comprises SecA, SecYEG and auxiliary proteins SecDF. Other proteins may also be involved.</text>
</comment>
<keyword evidence="9 12" id="KW-1278">Translocase</keyword>
<dbReference type="Gene3D" id="1.10.3060.10">
    <property type="entry name" value="Helical scaffold and wing domains of SecA"/>
    <property type="match status" value="1"/>
</dbReference>
<dbReference type="InterPro" id="IPR014001">
    <property type="entry name" value="Helicase_ATP-bd"/>
</dbReference>
<dbReference type="PROSITE" id="PS51196">
    <property type="entry name" value="SECA_MOTOR_DEAD"/>
    <property type="match status" value="1"/>
</dbReference>
<dbReference type="InterPro" id="IPR011130">
    <property type="entry name" value="SecA_preprotein_X-link_dom"/>
</dbReference>
<dbReference type="EC" id="7.4.2.8" evidence="12"/>
<dbReference type="InterPro" id="IPR036670">
    <property type="entry name" value="SecA_X-link_sf"/>
</dbReference>
<evidence type="ECO:0000256" key="4">
    <source>
        <dbReference type="ARBA" id="ARBA00022475"/>
    </source>
</evidence>
<feature type="domain" description="SecA family profile" evidence="16">
    <location>
        <begin position="1"/>
        <end position="576"/>
    </location>
</feature>
<dbReference type="SMART" id="SM00957">
    <property type="entry name" value="SecA_DEAD"/>
    <property type="match status" value="1"/>
</dbReference>
<evidence type="ECO:0000256" key="13">
    <source>
        <dbReference type="RuleBase" id="RU003874"/>
    </source>
</evidence>
<dbReference type="SUPFAM" id="SSF81767">
    <property type="entry name" value="Pre-protein crosslinking domain of SecA"/>
    <property type="match status" value="1"/>
</dbReference>
<evidence type="ECO:0000256" key="3">
    <source>
        <dbReference type="ARBA" id="ARBA00022448"/>
    </source>
</evidence>
<keyword evidence="4 12" id="KW-1003">Cell membrane</keyword>
<dbReference type="CDD" id="cd18803">
    <property type="entry name" value="SF2_C_secA"/>
    <property type="match status" value="1"/>
</dbReference>
<comment type="function">
    <text evidence="12">Part of the Sec protein translocase complex. Interacts with the SecYEG preprotein conducting channel. Has a central role in coupling the hydrolysis of ATP to the transfer of proteins into and across the cell membrane, serving as an ATP-driven molecular motor driving the stepwise translocation of polypeptide chains across the membrane.</text>
</comment>
<dbReference type="Pfam" id="PF21090">
    <property type="entry name" value="P-loop_SecA"/>
    <property type="match status" value="2"/>
</dbReference>
<dbReference type="InterPro" id="IPR020937">
    <property type="entry name" value="SecA_CS"/>
</dbReference>
<dbReference type="PROSITE" id="PS51194">
    <property type="entry name" value="HELICASE_CTER"/>
    <property type="match status" value="1"/>
</dbReference>
<sequence>MSILDKIVDKSDKIEIKSLNHIVDKIEDIEEKIQAMTDEELKGMTAIFKDRLNKGETLDDIMVEAFAVAREASRRILGMRQYKVQLIGGIVLHQGKIAEMKTGEGKTLVAIAPVYLNALEGKGAHVITVNDYLAQRDKEQMQPVYEFLGMSVGVIIQDQDPSLRKAQYNCDIVYGTNNEFGFDYLRDNMVTRKDDKVQRELNFAIVDEVDSILIDEARTPLIISGQGDESTALYQQANVLIETLKEEDYEIDKKDNYANLTETGMKKAESFFGLTNLTHIDNLEIYHHINQALRAHKLMDKDVDYVIKDGEILIVDEFTGRIMDGRRYSDGLHQAVEAKERVEIKNESKTMATVTFQNFFRLYKKLSGMTGTAKTEETEFESTYNMNVIQIPTNKPILRADLQEKVFRTEKAKYNAVVEEIIKIHKTRQPILVGTVSIDKSEMLSEMLKKKGVKHQVLNAKQHDKEAAIIAKAGKLDTVTIATNMAGRGTDISLGAGDKEEEEQVKALGGLYVIGTERHETRRIDNQLRGRSGRQGDPGTSRFFVSLEDEVIKLYGGKSIEKIMSRMKGDENEALESKNLSKNIERAQRGIEGKNFEIRKNVLKYDNVINQQRKIIYGERDKVLDDIDLSEEIQKMVRSIIEEAAEKYLTKNRDYVRYLKYLYNAFMPINTILIPDMDSMSVDELVEYTYDISKKVYDFKKMVTGIDRVKELEKKVLLQVVDSYWVEHIDAMDQLRQYIGLRAIGQKDPVKEYEVEGFQMFDELNDNIRINTIKYLYKFDEVE</sequence>
<dbReference type="SMART" id="SM00490">
    <property type="entry name" value="HELICc"/>
    <property type="match status" value="1"/>
</dbReference>
<evidence type="ECO:0000256" key="11">
    <source>
        <dbReference type="ARBA" id="ARBA00023136"/>
    </source>
</evidence>
<comment type="similarity">
    <text evidence="2 12 13">Belongs to the SecA family.</text>
</comment>
<keyword evidence="6 12" id="KW-0547">Nucleotide-binding</keyword>
<dbReference type="InterPro" id="IPR001650">
    <property type="entry name" value="Helicase_C-like"/>
</dbReference>
<evidence type="ECO:0000256" key="10">
    <source>
        <dbReference type="ARBA" id="ARBA00023010"/>
    </source>
</evidence>
<dbReference type="InterPro" id="IPR000185">
    <property type="entry name" value="SecA"/>
</dbReference>
<dbReference type="CDD" id="cd17928">
    <property type="entry name" value="DEXDc_SecA"/>
    <property type="match status" value="1"/>
</dbReference>
<dbReference type="PANTHER" id="PTHR30612">
    <property type="entry name" value="SECA INNER MEMBRANE COMPONENT OF SEC PROTEIN SECRETION SYSTEM"/>
    <property type="match status" value="1"/>
</dbReference>
<protein>
    <recommendedName>
        <fullName evidence="12 13">Protein translocase subunit SecA</fullName>
        <ecNumber evidence="12">7.4.2.8</ecNumber>
    </recommendedName>
</protein>
<dbReference type="Pfam" id="PF07516">
    <property type="entry name" value="SecA_SW"/>
    <property type="match status" value="1"/>
</dbReference>
<dbReference type="EMBL" id="JAGGJX010000002">
    <property type="protein sequence ID" value="MBP1855288.1"/>
    <property type="molecule type" value="Genomic_DNA"/>
</dbReference>
<dbReference type="SUPFAM" id="SSF52540">
    <property type="entry name" value="P-loop containing nucleoside triphosphate hydrolases"/>
    <property type="match status" value="2"/>
</dbReference>
<feature type="binding site" evidence="12">
    <location>
        <position position="85"/>
    </location>
    <ligand>
        <name>ATP</name>
        <dbReference type="ChEBI" id="CHEBI:30616"/>
    </ligand>
</feature>
<feature type="domain" description="Helicase C-terminal" evidence="15">
    <location>
        <begin position="416"/>
        <end position="581"/>
    </location>
</feature>
<gene>
    <name evidence="12" type="primary">secA</name>
    <name evidence="17" type="ORF">J2Z43_001681</name>
</gene>
<dbReference type="SUPFAM" id="SSF81886">
    <property type="entry name" value="Helical scaffold and wing domains of SecA"/>
    <property type="match status" value="1"/>
</dbReference>
<dbReference type="RefSeq" id="WP_209456728.1">
    <property type="nucleotide sequence ID" value="NZ_BAAACS010000002.1"/>
</dbReference>
<dbReference type="InterPro" id="IPR044722">
    <property type="entry name" value="SecA_SF2_C"/>
</dbReference>
<evidence type="ECO:0000259" key="15">
    <source>
        <dbReference type="PROSITE" id="PS51194"/>
    </source>
</evidence>
<keyword evidence="18" id="KW-1185">Reference proteome</keyword>
<dbReference type="InterPro" id="IPR036266">
    <property type="entry name" value="SecA_Wing/Scaffold_sf"/>
</dbReference>
<accession>A0ABS4EBG3</accession>
<feature type="domain" description="Helicase ATP-binding" evidence="14">
    <location>
        <begin position="87"/>
        <end position="245"/>
    </location>
</feature>
<keyword evidence="10 12" id="KW-0811">Translocation</keyword>
<evidence type="ECO:0000313" key="17">
    <source>
        <dbReference type="EMBL" id="MBP1855288.1"/>
    </source>
</evidence>
<dbReference type="HAMAP" id="MF_01382">
    <property type="entry name" value="SecA"/>
    <property type="match status" value="1"/>
</dbReference>
<comment type="catalytic activity">
    <reaction evidence="12">
        <text>ATP + H2O + cellular proteinSide 1 = ADP + phosphate + cellular proteinSide 2.</text>
        <dbReference type="EC" id="7.4.2.8"/>
    </reaction>
</comment>
<dbReference type="NCBIfam" id="NF009538">
    <property type="entry name" value="PRK12904.1"/>
    <property type="match status" value="1"/>
</dbReference>
<dbReference type="PANTHER" id="PTHR30612:SF0">
    <property type="entry name" value="CHLOROPLAST PROTEIN-TRANSPORTING ATPASE"/>
    <property type="match status" value="1"/>
</dbReference>
<keyword evidence="3 12" id="KW-0813">Transport</keyword>
<dbReference type="Pfam" id="PF01043">
    <property type="entry name" value="SecA_PP_bind"/>
    <property type="match status" value="1"/>
</dbReference>
<dbReference type="Gene3D" id="3.40.50.300">
    <property type="entry name" value="P-loop containing nucleotide triphosphate hydrolases"/>
    <property type="match status" value="3"/>
</dbReference>
<evidence type="ECO:0000256" key="6">
    <source>
        <dbReference type="ARBA" id="ARBA00022741"/>
    </source>
</evidence>
<evidence type="ECO:0000259" key="16">
    <source>
        <dbReference type="PROSITE" id="PS51196"/>
    </source>
</evidence>
<dbReference type="NCBIfam" id="TIGR00963">
    <property type="entry name" value="secA"/>
    <property type="match status" value="1"/>
</dbReference>
<evidence type="ECO:0000313" key="18">
    <source>
        <dbReference type="Proteomes" id="UP000767291"/>
    </source>
</evidence>
<feature type="binding site" evidence="12">
    <location>
        <begin position="103"/>
        <end position="107"/>
    </location>
    <ligand>
        <name>ATP</name>
        <dbReference type="ChEBI" id="CHEBI:30616"/>
    </ligand>
</feature>
<dbReference type="PROSITE" id="PS01312">
    <property type="entry name" value="SECA"/>
    <property type="match status" value="1"/>
</dbReference>
<feature type="binding site" evidence="12">
    <location>
        <position position="491"/>
    </location>
    <ligand>
        <name>ATP</name>
        <dbReference type="ChEBI" id="CHEBI:30616"/>
    </ligand>
</feature>
<organism evidence="17 18">
    <name type="scientific">Metaclostridioides mangenotii</name>
    <dbReference type="NCBI Taxonomy" id="1540"/>
    <lineage>
        <taxon>Bacteria</taxon>
        <taxon>Bacillati</taxon>
        <taxon>Bacillota</taxon>
        <taxon>Clostridia</taxon>
        <taxon>Peptostreptococcales</taxon>
        <taxon>Peptostreptococcaceae</taxon>
        <taxon>Metaclostridioides</taxon>
    </lineage>
</organism>
<dbReference type="InterPro" id="IPR011116">
    <property type="entry name" value="SecA_Wing/Scaffold"/>
</dbReference>
<dbReference type="Gene3D" id="3.90.1440.10">
    <property type="entry name" value="SecA, preprotein cross-linking domain"/>
    <property type="match status" value="1"/>
</dbReference>
<dbReference type="PROSITE" id="PS51192">
    <property type="entry name" value="HELICASE_ATP_BIND_1"/>
    <property type="match status" value="1"/>
</dbReference>
<dbReference type="SMART" id="SM00958">
    <property type="entry name" value="SecA_PP_bind"/>
    <property type="match status" value="1"/>
</dbReference>
<dbReference type="InterPro" id="IPR014018">
    <property type="entry name" value="SecA_motor_DEAD"/>
</dbReference>
<dbReference type="InterPro" id="IPR027417">
    <property type="entry name" value="P-loop_NTPase"/>
</dbReference>
<reference evidence="17 18" key="1">
    <citation type="submission" date="2021-03" db="EMBL/GenBank/DDBJ databases">
        <title>Genomic Encyclopedia of Type Strains, Phase IV (KMG-IV): sequencing the most valuable type-strain genomes for metagenomic binning, comparative biology and taxonomic classification.</title>
        <authorList>
            <person name="Goeker M."/>
        </authorList>
    </citation>
    <scope>NUCLEOTIDE SEQUENCE [LARGE SCALE GENOMIC DNA]</scope>
    <source>
        <strain evidence="17 18">DSM 1289</strain>
    </source>
</reference>
<keyword evidence="11 12" id="KW-0472">Membrane</keyword>
<evidence type="ECO:0000256" key="2">
    <source>
        <dbReference type="ARBA" id="ARBA00007650"/>
    </source>
</evidence>
<proteinExistence type="inferred from homology"/>
<dbReference type="Proteomes" id="UP000767291">
    <property type="component" value="Unassembled WGS sequence"/>
</dbReference>
<keyword evidence="5 12" id="KW-0963">Cytoplasm</keyword>
<comment type="caution">
    <text evidence="17">The sequence shown here is derived from an EMBL/GenBank/DDBJ whole genome shotgun (WGS) entry which is preliminary data.</text>
</comment>
<keyword evidence="7 12" id="KW-0067">ATP-binding</keyword>
<keyword evidence="8 12" id="KW-0653">Protein transport</keyword>
<evidence type="ECO:0000256" key="8">
    <source>
        <dbReference type="ARBA" id="ARBA00022927"/>
    </source>
</evidence>
<evidence type="ECO:0000256" key="5">
    <source>
        <dbReference type="ARBA" id="ARBA00022490"/>
    </source>
</evidence>
<evidence type="ECO:0000256" key="9">
    <source>
        <dbReference type="ARBA" id="ARBA00022967"/>
    </source>
</evidence>
<name>A0ABS4EBG3_9FIRM</name>
<dbReference type="InterPro" id="IPR011115">
    <property type="entry name" value="SecA_DEAD"/>
</dbReference>
<comment type="subcellular location">
    <subcellularLocation>
        <location evidence="12">Cell membrane</location>
        <topology evidence="12">Peripheral membrane protein</topology>
        <orientation evidence="12">Cytoplasmic side</orientation>
    </subcellularLocation>
    <subcellularLocation>
        <location evidence="12">Cytoplasm</location>
    </subcellularLocation>
    <subcellularLocation>
        <location evidence="1">Membrane</location>
        <topology evidence="1">Peripheral membrane protein</topology>
    </subcellularLocation>
    <text evidence="12">Distribution is 50-50.</text>
</comment>
<evidence type="ECO:0000256" key="12">
    <source>
        <dbReference type="HAMAP-Rule" id="MF_01382"/>
    </source>
</evidence>
<dbReference type="Pfam" id="PF07517">
    <property type="entry name" value="SecA_DEAD"/>
    <property type="match status" value="1"/>
</dbReference>
<evidence type="ECO:0000259" key="14">
    <source>
        <dbReference type="PROSITE" id="PS51192"/>
    </source>
</evidence>
<dbReference type="NCBIfam" id="NF006630">
    <property type="entry name" value="PRK09200.1"/>
    <property type="match status" value="1"/>
</dbReference>
<dbReference type="PRINTS" id="PR00906">
    <property type="entry name" value="SECA"/>
</dbReference>